<evidence type="ECO:0000313" key="1">
    <source>
        <dbReference type="EMBL" id="JAP18775.1"/>
    </source>
</evidence>
<name>A0A0V0HFB3_SOLCH</name>
<organism evidence="1">
    <name type="scientific">Solanum chacoense</name>
    <name type="common">Chaco potato</name>
    <dbReference type="NCBI Taxonomy" id="4108"/>
    <lineage>
        <taxon>Eukaryota</taxon>
        <taxon>Viridiplantae</taxon>
        <taxon>Streptophyta</taxon>
        <taxon>Embryophyta</taxon>
        <taxon>Tracheophyta</taxon>
        <taxon>Spermatophyta</taxon>
        <taxon>Magnoliopsida</taxon>
        <taxon>eudicotyledons</taxon>
        <taxon>Gunneridae</taxon>
        <taxon>Pentapetalae</taxon>
        <taxon>asterids</taxon>
        <taxon>lamiids</taxon>
        <taxon>Solanales</taxon>
        <taxon>Solanaceae</taxon>
        <taxon>Solanoideae</taxon>
        <taxon>Solaneae</taxon>
        <taxon>Solanum</taxon>
    </lineage>
</organism>
<dbReference type="AlphaFoldDB" id="A0A0V0HFB3"/>
<accession>A0A0V0HFB3</accession>
<sequence length="67" mass="7973">MYRKTFFGFAKDLWNLFISLRGGLLWFWCISCNRPVWSQNMGVRSLWTNGKNTTCKSSVEPFMTRKE</sequence>
<protein>
    <submittedName>
        <fullName evidence="1">Putative ovule protein</fullName>
    </submittedName>
</protein>
<reference evidence="1" key="1">
    <citation type="submission" date="2015-12" db="EMBL/GenBank/DDBJ databases">
        <title>Gene expression during late stages of embryo sac development: a critical building block for successful pollen-pistil interactions.</title>
        <authorList>
            <person name="Liu Y."/>
            <person name="Joly V."/>
            <person name="Sabar M."/>
            <person name="Matton D.P."/>
        </authorList>
    </citation>
    <scope>NUCLEOTIDE SEQUENCE</scope>
</reference>
<dbReference type="EMBL" id="GEDG01020876">
    <property type="protein sequence ID" value="JAP18775.1"/>
    <property type="molecule type" value="Transcribed_RNA"/>
</dbReference>
<proteinExistence type="predicted"/>